<evidence type="ECO:0000313" key="2">
    <source>
        <dbReference type="EMBL" id="MQY50003.1"/>
    </source>
</evidence>
<accession>A0A6A8AF83</accession>
<proteinExistence type="predicted"/>
<gene>
    <name evidence="2" type="ORF">GAO09_28650</name>
</gene>
<sequence length="98" mass="11362">MHPDLRIAIAQFSLWVANGSVGHPILENVDYSEVLQEPSAMERLYFIFTNCLELDEEGAPTNARHAEERAAQWLRQYCERDHVIDPPLSDEEYNGHMY</sequence>
<evidence type="ECO:0000259" key="1">
    <source>
        <dbReference type="Pfam" id="PF24725"/>
    </source>
</evidence>
<feature type="domain" description="DUF7677" evidence="1">
    <location>
        <begin position="5"/>
        <end position="95"/>
    </location>
</feature>
<comment type="caution">
    <text evidence="2">The sequence shown here is derived from an EMBL/GenBank/DDBJ whole genome shotgun (WGS) entry which is preliminary data.</text>
</comment>
<dbReference type="Proteomes" id="UP000435138">
    <property type="component" value="Unassembled WGS sequence"/>
</dbReference>
<evidence type="ECO:0000313" key="3">
    <source>
        <dbReference type="Proteomes" id="UP000435138"/>
    </source>
</evidence>
<protein>
    <recommendedName>
        <fullName evidence="1">DUF7677 domain-containing protein</fullName>
    </recommendedName>
</protein>
<organism evidence="2 3">
    <name type="scientific">Endobacterium cereale</name>
    <dbReference type="NCBI Taxonomy" id="2663029"/>
    <lineage>
        <taxon>Bacteria</taxon>
        <taxon>Pseudomonadati</taxon>
        <taxon>Pseudomonadota</taxon>
        <taxon>Alphaproteobacteria</taxon>
        <taxon>Hyphomicrobiales</taxon>
        <taxon>Rhizobiaceae</taxon>
        <taxon>Endobacterium</taxon>
    </lineage>
</organism>
<dbReference type="InterPro" id="IPR056094">
    <property type="entry name" value="DUF7677"/>
</dbReference>
<dbReference type="EMBL" id="WIXI01000051">
    <property type="protein sequence ID" value="MQY50003.1"/>
    <property type="molecule type" value="Genomic_DNA"/>
</dbReference>
<dbReference type="Pfam" id="PF24725">
    <property type="entry name" value="DUF7677"/>
    <property type="match status" value="1"/>
</dbReference>
<reference evidence="2 3" key="1">
    <citation type="submission" date="2019-11" db="EMBL/GenBank/DDBJ databases">
        <title>Genome analysis of Rhizobacterium cereale a novel genus and species isolated from maize roots in North Spain.</title>
        <authorList>
            <person name="Menendez E."/>
            <person name="Flores-Felix J.D."/>
            <person name="Ramirez-Bahena M.-H."/>
            <person name="Igual J.M."/>
            <person name="Garcia-Fraile P."/>
            <person name="Peix A."/>
            <person name="Velazquez E."/>
        </authorList>
    </citation>
    <scope>NUCLEOTIDE SEQUENCE [LARGE SCALE GENOMIC DNA]</scope>
    <source>
        <strain evidence="2 3">RZME27</strain>
    </source>
</reference>
<dbReference type="AlphaFoldDB" id="A0A6A8AF83"/>
<keyword evidence="3" id="KW-1185">Reference proteome</keyword>
<name>A0A6A8AF83_9HYPH</name>